<dbReference type="EMBL" id="JARKIE010000416">
    <property type="protein sequence ID" value="KAJ7642562.1"/>
    <property type="molecule type" value="Genomic_DNA"/>
</dbReference>
<gene>
    <name evidence="1" type="ORF">B0H17DRAFT_1216383</name>
</gene>
<keyword evidence="2" id="KW-1185">Reference proteome</keyword>
<accession>A0AAD7C9L8</accession>
<protein>
    <submittedName>
        <fullName evidence="1">Uncharacterized protein</fullName>
    </submittedName>
</protein>
<evidence type="ECO:0000313" key="1">
    <source>
        <dbReference type="EMBL" id="KAJ7642562.1"/>
    </source>
</evidence>
<dbReference type="AlphaFoldDB" id="A0AAD7C9L8"/>
<name>A0AAD7C9L8_MYCRO</name>
<dbReference type="Proteomes" id="UP001221757">
    <property type="component" value="Unassembled WGS sequence"/>
</dbReference>
<organism evidence="1 2">
    <name type="scientific">Mycena rosella</name>
    <name type="common">Pink bonnet</name>
    <name type="synonym">Agaricus rosellus</name>
    <dbReference type="NCBI Taxonomy" id="1033263"/>
    <lineage>
        <taxon>Eukaryota</taxon>
        <taxon>Fungi</taxon>
        <taxon>Dikarya</taxon>
        <taxon>Basidiomycota</taxon>
        <taxon>Agaricomycotina</taxon>
        <taxon>Agaricomycetes</taxon>
        <taxon>Agaricomycetidae</taxon>
        <taxon>Agaricales</taxon>
        <taxon>Marasmiineae</taxon>
        <taxon>Mycenaceae</taxon>
        <taxon>Mycena</taxon>
    </lineage>
</organism>
<comment type="caution">
    <text evidence="1">The sequence shown here is derived from an EMBL/GenBank/DDBJ whole genome shotgun (WGS) entry which is preliminary data.</text>
</comment>
<proteinExistence type="predicted"/>
<evidence type="ECO:0000313" key="2">
    <source>
        <dbReference type="Proteomes" id="UP001221757"/>
    </source>
</evidence>
<reference evidence="1" key="1">
    <citation type="submission" date="2023-03" db="EMBL/GenBank/DDBJ databases">
        <title>Massive genome expansion in bonnet fungi (Mycena s.s.) driven by repeated elements and novel gene families across ecological guilds.</title>
        <authorList>
            <consortium name="Lawrence Berkeley National Laboratory"/>
            <person name="Harder C.B."/>
            <person name="Miyauchi S."/>
            <person name="Viragh M."/>
            <person name="Kuo A."/>
            <person name="Thoen E."/>
            <person name="Andreopoulos B."/>
            <person name="Lu D."/>
            <person name="Skrede I."/>
            <person name="Drula E."/>
            <person name="Henrissat B."/>
            <person name="Morin E."/>
            <person name="Kohler A."/>
            <person name="Barry K."/>
            <person name="LaButti K."/>
            <person name="Morin E."/>
            <person name="Salamov A."/>
            <person name="Lipzen A."/>
            <person name="Mereny Z."/>
            <person name="Hegedus B."/>
            <person name="Baldrian P."/>
            <person name="Stursova M."/>
            <person name="Weitz H."/>
            <person name="Taylor A."/>
            <person name="Grigoriev I.V."/>
            <person name="Nagy L.G."/>
            <person name="Martin F."/>
            <person name="Kauserud H."/>
        </authorList>
    </citation>
    <scope>NUCLEOTIDE SEQUENCE</scope>
    <source>
        <strain evidence="1">CBHHK067</strain>
    </source>
</reference>
<sequence>MLLRHIRARPALLSYAAGAQATSSRIEPPRRIPALLPPTQLNLPFSTCSAHPLTLAPTDPSLHGRMRALTPSQRTVLKACAKVVIQGRVEERIFVFGEFLS</sequence>